<reference evidence="8 9" key="1">
    <citation type="journal article" date="2013" name="PLoS Genet.">
        <title>Distinctive expansion of potential virulence genes in the genome of the oomycete fish pathogen Saprolegnia parasitica.</title>
        <authorList>
            <person name="Jiang R.H."/>
            <person name="de Bruijn I."/>
            <person name="Haas B.J."/>
            <person name="Belmonte R."/>
            <person name="Lobach L."/>
            <person name="Christie J."/>
            <person name="van den Ackerveken G."/>
            <person name="Bottin A."/>
            <person name="Bulone V."/>
            <person name="Diaz-Moreno S.M."/>
            <person name="Dumas B."/>
            <person name="Fan L."/>
            <person name="Gaulin E."/>
            <person name="Govers F."/>
            <person name="Grenville-Briggs L.J."/>
            <person name="Horner N.R."/>
            <person name="Levin J.Z."/>
            <person name="Mammella M."/>
            <person name="Meijer H.J."/>
            <person name="Morris P."/>
            <person name="Nusbaum C."/>
            <person name="Oome S."/>
            <person name="Phillips A.J."/>
            <person name="van Rooyen D."/>
            <person name="Rzeszutek E."/>
            <person name="Saraiva M."/>
            <person name="Secombes C.J."/>
            <person name="Seidl M.F."/>
            <person name="Snel B."/>
            <person name="Stassen J.H."/>
            <person name="Sykes S."/>
            <person name="Tripathy S."/>
            <person name="van den Berg H."/>
            <person name="Vega-Arreguin J.C."/>
            <person name="Wawra S."/>
            <person name="Young S.K."/>
            <person name="Zeng Q."/>
            <person name="Dieguez-Uribeondo J."/>
            <person name="Russ C."/>
            <person name="Tyler B.M."/>
            <person name="van West P."/>
        </authorList>
    </citation>
    <scope>NUCLEOTIDE SEQUENCE [LARGE SCALE GENOMIC DNA]</scope>
    <source>
        <strain evidence="8 9">CBS 223.65</strain>
    </source>
</reference>
<dbReference type="AlphaFoldDB" id="A0A067BGS4"/>
<keyword evidence="2" id="KW-0813">Transport</keyword>
<dbReference type="KEGG" id="spar:SPRG_17228"/>
<feature type="transmembrane region" description="Helical" evidence="6">
    <location>
        <begin position="20"/>
        <end position="38"/>
    </location>
</feature>
<dbReference type="EMBL" id="KK583691">
    <property type="protein sequence ID" value="KDO17348.1"/>
    <property type="molecule type" value="Genomic_DNA"/>
</dbReference>
<keyword evidence="4 6" id="KW-1133">Transmembrane helix</keyword>
<accession>A0A067BGS4</accession>
<gene>
    <name evidence="8" type="ORF">SPRG_17228</name>
</gene>
<dbReference type="RefSeq" id="XP_012211945.1">
    <property type="nucleotide sequence ID" value="XM_012356555.1"/>
</dbReference>
<evidence type="ECO:0000313" key="9">
    <source>
        <dbReference type="Proteomes" id="UP000030745"/>
    </source>
</evidence>
<dbReference type="Proteomes" id="UP000030745">
    <property type="component" value="Unassembled WGS sequence"/>
</dbReference>
<keyword evidence="5 6" id="KW-0472">Membrane</keyword>
<proteinExistence type="predicted"/>
<dbReference type="PANTHER" id="PTHR19241">
    <property type="entry name" value="ATP-BINDING CASSETTE TRANSPORTER"/>
    <property type="match status" value="1"/>
</dbReference>
<keyword evidence="9" id="KW-1185">Reference proteome</keyword>
<dbReference type="GeneID" id="24138783"/>
<dbReference type="Pfam" id="PF01061">
    <property type="entry name" value="ABC2_membrane"/>
    <property type="match status" value="1"/>
</dbReference>
<evidence type="ECO:0000256" key="4">
    <source>
        <dbReference type="ARBA" id="ARBA00022989"/>
    </source>
</evidence>
<dbReference type="GO" id="GO:0140359">
    <property type="term" value="F:ABC-type transporter activity"/>
    <property type="evidence" value="ECO:0007669"/>
    <property type="project" value="InterPro"/>
</dbReference>
<dbReference type="OrthoDB" id="66620at2759"/>
<evidence type="ECO:0000256" key="5">
    <source>
        <dbReference type="ARBA" id="ARBA00023136"/>
    </source>
</evidence>
<keyword evidence="3 6" id="KW-0812">Transmembrane</keyword>
<feature type="domain" description="ABC-2 type transporter transmembrane" evidence="7">
    <location>
        <begin position="22"/>
        <end position="103"/>
    </location>
</feature>
<dbReference type="InterPro" id="IPR013525">
    <property type="entry name" value="ABC2_TM"/>
</dbReference>
<sequence>MVVVMSLLYSSNYYHVAPDEVVTVLGVIFVAVLFLALAREIFYKQERAQFFRTSSFLVAHALTQLPLCLLETLVFGSVMYWVTGFVSDVGAFVVYLLLLFWSTWPSRRGSSSSASCRPT</sequence>
<name>A0A067BGS4_SAPPC</name>
<dbReference type="GO" id="GO:0016020">
    <property type="term" value="C:membrane"/>
    <property type="evidence" value="ECO:0007669"/>
    <property type="project" value="UniProtKB-SubCell"/>
</dbReference>
<comment type="subcellular location">
    <subcellularLocation>
        <location evidence="1">Membrane</location>
        <topology evidence="1">Multi-pass membrane protein</topology>
    </subcellularLocation>
</comment>
<evidence type="ECO:0000256" key="1">
    <source>
        <dbReference type="ARBA" id="ARBA00004141"/>
    </source>
</evidence>
<dbReference type="VEuPathDB" id="FungiDB:SPRG_17228"/>
<evidence type="ECO:0000256" key="3">
    <source>
        <dbReference type="ARBA" id="ARBA00022692"/>
    </source>
</evidence>
<evidence type="ECO:0000256" key="6">
    <source>
        <dbReference type="SAM" id="Phobius"/>
    </source>
</evidence>
<evidence type="ECO:0000256" key="2">
    <source>
        <dbReference type="ARBA" id="ARBA00022448"/>
    </source>
</evidence>
<feature type="transmembrane region" description="Helical" evidence="6">
    <location>
        <begin position="50"/>
        <end position="67"/>
    </location>
</feature>
<evidence type="ECO:0000313" key="8">
    <source>
        <dbReference type="EMBL" id="KDO17348.1"/>
    </source>
</evidence>
<protein>
    <recommendedName>
        <fullName evidence="7">ABC-2 type transporter transmembrane domain-containing protein</fullName>
    </recommendedName>
</protein>
<organism evidence="8 9">
    <name type="scientific">Saprolegnia parasitica (strain CBS 223.65)</name>
    <dbReference type="NCBI Taxonomy" id="695850"/>
    <lineage>
        <taxon>Eukaryota</taxon>
        <taxon>Sar</taxon>
        <taxon>Stramenopiles</taxon>
        <taxon>Oomycota</taxon>
        <taxon>Saprolegniomycetes</taxon>
        <taxon>Saprolegniales</taxon>
        <taxon>Saprolegniaceae</taxon>
        <taxon>Saprolegnia</taxon>
    </lineage>
</organism>
<feature type="transmembrane region" description="Helical" evidence="6">
    <location>
        <begin position="79"/>
        <end position="101"/>
    </location>
</feature>
<evidence type="ECO:0000259" key="7">
    <source>
        <dbReference type="Pfam" id="PF01061"/>
    </source>
</evidence>